<dbReference type="RefSeq" id="WP_078820780.1">
    <property type="nucleotide sequence ID" value="NZ_LR027557.1"/>
</dbReference>
<dbReference type="Pfam" id="PF01648">
    <property type="entry name" value="ACPS"/>
    <property type="match status" value="1"/>
</dbReference>
<evidence type="ECO:0000313" key="5">
    <source>
        <dbReference type="EMBL" id="TYK54264.1"/>
    </source>
</evidence>
<protein>
    <submittedName>
        <fullName evidence="5">4'-phosphopantetheinyl transferase superfamily protein</fullName>
    </submittedName>
</protein>
<keyword evidence="2 5" id="KW-0808">Transferase</keyword>
<dbReference type="EMBL" id="VSRO01000001">
    <property type="protein sequence ID" value="TYK59585.1"/>
    <property type="molecule type" value="Genomic_DNA"/>
</dbReference>
<dbReference type="PANTHER" id="PTHR12215:SF10">
    <property type="entry name" value="L-AMINOADIPATE-SEMIALDEHYDE DEHYDROGENASE-PHOSPHOPANTETHEINYL TRANSFERASE"/>
    <property type="match status" value="1"/>
</dbReference>
<dbReference type="GO" id="GO:0000287">
    <property type="term" value="F:magnesium ion binding"/>
    <property type="evidence" value="ECO:0007669"/>
    <property type="project" value="InterPro"/>
</dbReference>
<comment type="caution">
    <text evidence="5">The sequence shown here is derived from an EMBL/GenBank/DDBJ whole genome shotgun (WGS) entry which is preliminary data.</text>
</comment>
<accession>A0A5D3G1K3</accession>
<evidence type="ECO:0000313" key="6">
    <source>
        <dbReference type="EMBL" id="TYK59585.1"/>
    </source>
</evidence>
<evidence type="ECO:0000256" key="1">
    <source>
        <dbReference type="ARBA" id="ARBA00010990"/>
    </source>
</evidence>
<dbReference type="GO" id="GO:0019878">
    <property type="term" value="P:lysine biosynthetic process via aminoadipic acid"/>
    <property type="evidence" value="ECO:0007669"/>
    <property type="project" value="TreeGrafter"/>
</dbReference>
<feature type="domain" description="4'-phosphopantetheinyl transferase" evidence="3">
    <location>
        <begin position="119"/>
        <end position="226"/>
    </location>
</feature>
<dbReference type="Proteomes" id="UP000324029">
    <property type="component" value="Unassembled WGS sequence"/>
</dbReference>
<dbReference type="InterPro" id="IPR050559">
    <property type="entry name" value="P-Pant_transferase_sf"/>
</dbReference>
<name>A0A5D3G1K3_9PSED</name>
<dbReference type="InterPro" id="IPR008278">
    <property type="entry name" value="4-PPantetheinyl_Trfase_dom"/>
</dbReference>
<evidence type="ECO:0000259" key="3">
    <source>
        <dbReference type="Pfam" id="PF01648"/>
    </source>
</evidence>
<reference evidence="5 7" key="1">
    <citation type="submission" date="2019-08" db="EMBL/GenBank/DDBJ databases">
        <title>Subclass B2 metallo-beta lactamase from Pseudomonas synxantha.</title>
        <authorList>
            <person name="Poirel L."/>
            <person name="Palmieri M."/>
            <person name="Masseron A."/>
            <person name="Perreten V."/>
            <person name="Nordman P."/>
        </authorList>
    </citation>
    <scope>NUCLEOTIDE SEQUENCE [LARGE SCALE GENOMIC DNA]</scope>
    <source>
        <strain evidence="5 7">MCP106</strain>
    </source>
</reference>
<sequence length="283" mass="32035">MDREWPLPPGDIQLWVCRDELIVAADLLAEYAAVLSDSERQRMAQFHFARHRHQYLVTRALVRHVLSMYRPGIPPQHWCFAYNDHGKPCIDPVLDPSQSLHFNVSHTDGLIVMAVSRQAIGIDVEDLQRQGDGVSVADTFFAAAERHDLQQCGAAHRAQRFFEIWTLKEAYIKARGEGLAVPLDSFAFRLGPSCGHSLQFNPPTTDARHWQFWSTLLLARYCLAVAACHESPRARFCLRVQEVIPRVRTLDLACLCRRQAAPHTVTPPWRLPGICATPEIDLG</sequence>
<gene>
    <name evidence="6" type="ORF">FXO26_00275</name>
    <name evidence="5" type="ORF">FXO26_28515</name>
</gene>
<dbReference type="Pfam" id="PF22624">
    <property type="entry name" value="AASDHPPT_N"/>
    <property type="match status" value="1"/>
</dbReference>
<dbReference type="SUPFAM" id="SSF56214">
    <property type="entry name" value="4'-phosphopantetheinyl transferase"/>
    <property type="match status" value="2"/>
</dbReference>
<reference evidence="5 7" key="2">
    <citation type="submission" date="2019-08" db="EMBL/GenBank/DDBJ databases">
        <authorList>
            <person name="Brilhante M."/>
            <person name="Perreten V."/>
        </authorList>
    </citation>
    <scope>NUCLEOTIDE SEQUENCE [LARGE SCALE GENOMIC DNA]</scope>
    <source>
        <strain evidence="5 7">MCP106</strain>
    </source>
</reference>
<dbReference type="PANTHER" id="PTHR12215">
    <property type="entry name" value="PHOSPHOPANTETHEINE TRANSFERASE"/>
    <property type="match status" value="1"/>
</dbReference>
<dbReference type="InterPro" id="IPR055066">
    <property type="entry name" value="AASDHPPT_N"/>
</dbReference>
<evidence type="ECO:0000256" key="2">
    <source>
        <dbReference type="ARBA" id="ARBA00022679"/>
    </source>
</evidence>
<feature type="domain" description="4'-phosphopantetheinyl transferase N-terminal" evidence="4">
    <location>
        <begin position="31"/>
        <end position="115"/>
    </location>
</feature>
<organism evidence="5 7">
    <name type="scientific">Pseudomonas synxantha</name>
    <dbReference type="NCBI Taxonomy" id="47883"/>
    <lineage>
        <taxon>Bacteria</taxon>
        <taxon>Pseudomonadati</taxon>
        <taxon>Pseudomonadota</taxon>
        <taxon>Gammaproteobacteria</taxon>
        <taxon>Pseudomonadales</taxon>
        <taxon>Pseudomonadaceae</taxon>
        <taxon>Pseudomonas</taxon>
    </lineage>
</organism>
<dbReference type="AlphaFoldDB" id="A0A5D3G1K3"/>
<evidence type="ECO:0000313" key="7">
    <source>
        <dbReference type="Proteomes" id="UP000324029"/>
    </source>
</evidence>
<dbReference type="GO" id="GO:0005829">
    <property type="term" value="C:cytosol"/>
    <property type="evidence" value="ECO:0007669"/>
    <property type="project" value="TreeGrafter"/>
</dbReference>
<evidence type="ECO:0000259" key="4">
    <source>
        <dbReference type="Pfam" id="PF22624"/>
    </source>
</evidence>
<comment type="similarity">
    <text evidence="1">Belongs to the P-Pant transferase superfamily. Gsp/Sfp/HetI/AcpT family.</text>
</comment>
<dbReference type="GO" id="GO:0008897">
    <property type="term" value="F:holo-[acyl-carrier-protein] synthase activity"/>
    <property type="evidence" value="ECO:0007669"/>
    <property type="project" value="InterPro"/>
</dbReference>
<dbReference type="Gene3D" id="3.90.470.20">
    <property type="entry name" value="4'-phosphopantetheinyl transferase domain"/>
    <property type="match status" value="2"/>
</dbReference>
<dbReference type="InterPro" id="IPR037143">
    <property type="entry name" value="4-PPantetheinyl_Trfase_dom_sf"/>
</dbReference>
<proteinExistence type="inferred from homology"/>
<dbReference type="EMBL" id="VSRO01000022">
    <property type="protein sequence ID" value="TYK54264.1"/>
    <property type="molecule type" value="Genomic_DNA"/>
</dbReference>